<keyword evidence="8" id="KW-1185">Reference proteome</keyword>
<dbReference type="PRINTS" id="PR00722">
    <property type="entry name" value="CHYMOTRYPSIN"/>
</dbReference>
<dbReference type="InterPro" id="IPR009003">
    <property type="entry name" value="Peptidase_S1_PA"/>
</dbReference>
<dbReference type="InterPro" id="IPR050430">
    <property type="entry name" value="Peptidase_S1"/>
</dbReference>
<keyword evidence="2" id="KW-0645">Protease</keyword>
<dbReference type="SUPFAM" id="SSF50494">
    <property type="entry name" value="Trypsin-like serine proteases"/>
    <property type="match status" value="1"/>
</dbReference>
<sequence length="245" mass="26794">MIKLVFLLATLGCVFADSIDLDRRIVGGEEADEGAFPYLVSLRYKGLHACTGSILNENWILTAAHCVKNANISAMLIVAGSNKLSNGGDSYQVSKTIYNENFTSMVSNDVGVIKLITPIKFNKKVQPIQLTKENIDGGEDCVLSGWGMTSFPGNISENLRYVHLKTISVDECRQRLFPIPIIDSEVCTFTKRGEGACKTDSGGPLVANGKQIGIVSWSPPCAIGFPYVYTRVFSFLDWIKENIAN</sequence>
<evidence type="ECO:0000256" key="4">
    <source>
        <dbReference type="ARBA" id="ARBA00022825"/>
    </source>
</evidence>
<keyword evidence="5" id="KW-1015">Disulfide bond</keyword>
<evidence type="ECO:0000256" key="5">
    <source>
        <dbReference type="ARBA" id="ARBA00023157"/>
    </source>
</evidence>
<proteinExistence type="inferred from homology"/>
<dbReference type="Proteomes" id="UP000695000">
    <property type="component" value="Unplaced"/>
</dbReference>
<dbReference type="InterPro" id="IPR043504">
    <property type="entry name" value="Peptidase_S1_PA_chymotrypsin"/>
</dbReference>
<dbReference type="Pfam" id="PF00089">
    <property type="entry name" value="Trypsin"/>
    <property type="match status" value="1"/>
</dbReference>
<dbReference type="PROSITE" id="PS00134">
    <property type="entry name" value="TRYPSIN_HIS"/>
    <property type="match status" value="1"/>
</dbReference>
<dbReference type="InterPro" id="IPR001314">
    <property type="entry name" value="Peptidase_S1A"/>
</dbReference>
<dbReference type="InterPro" id="IPR018114">
    <property type="entry name" value="TRYPSIN_HIS"/>
</dbReference>
<feature type="chain" id="PRO_5045310034" evidence="6">
    <location>
        <begin position="17"/>
        <end position="245"/>
    </location>
</feature>
<reference evidence="9" key="1">
    <citation type="submission" date="2025-08" db="UniProtKB">
        <authorList>
            <consortium name="RefSeq"/>
        </authorList>
    </citation>
    <scope>IDENTIFICATION</scope>
    <source>
        <tissue evidence="9">Whole Larva</tissue>
    </source>
</reference>
<dbReference type="SMART" id="SM00020">
    <property type="entry name" value="Tryp_SPc"/>
    <property type="match status" value="1"/>
</dbReference>
<dbReference type="PROSITE" id="PS50240">
    <property type="entry name" value="TRYPSIN_DOM"/>
    <property type="match status" value="1"/>
</dbReference>
<evidence type="ECO:0000256" key="1">
    <source>
        <dbReference type="ARBA" id="ARBA00007664"/>
    </source>
</evidence>
<dbReference type="InterPro" id="IPR001254">
    <property type="entry name" value="Trypsin_dom"/>
</dbReference>
<keyword evidence="4" id="KW-0720">Serine protease</keyword>
<name>A0ABM1MMM6_NICVS</name>
<evidence type="ECO:0000256" key="3">
    <source>
        <dbReference type="ARBA" id="ARBA00022801"/>
    </source>
</evidence>
<dbReference type="GeneID" id="108562129"/>
<dbReference type="CDD" id="cd00190">
    <property type="entry name" value="Tryp_SPc"/>
    <property type="match status" value="1"/>
</dbReference>
<accession>A0ABM1MMM6</accession>
<organism evidence="8 9">
    <name type="scientific">Nicrophorus vespilloides</name>
    <name type="common">Boreal carrion beetle</name>
    <dbReference type="NCBI Taxonomy" id="110193"/>
    <lineage>
        <taxon>Eukaryota</taxon>
        <taxon>Metazoa</taxon>
        <taxon>Ecdysozoa</taxon>
        <taxon>Arthropoda</taxon>
        <taxon>Hexapoda</taxon>
        <taxon>Insecta</taxon>
        <taxon>Pterygota</taxon>
        <taxon>Neoptera</taxon>
        <taxon>Endopterygota</taxon>
        <taxon>Coleoptera</taxon>
        <taxon>Polyphaga</taxon>
        <taxon>Staphyliniformia</taxon>
        <taxon>Silphidae</taxon>
        <taxon>Nicrophorinae</taxon>
        <taxon>Nicrophorus</taxon>
    </lineage>
</organism>
<evidence type="ECO:0000256" key="6">
    <source>
        <dbReference type="SAM" id="SignalP"/>
    </source>
</evidence>
<dbReference type="RefSeq" id="XP_017775826.1">
    <property type="nucleotide sequence ID" value="XM_017920337.1"/>
</dbReference>
<dbReference type="PANTHER" id="PTHR24276">
    <property type="entry name" value="POLYSERASE-RELATED"/>
    <property type="match status" value="1"/>
</dbReference>
<dbReference type="PANTHER" id="PTHR24276:SF96">
    <property type="entry name" value="PEPTIDASE S1 DOMAIN-CONTAINING PROTEIN"/>
    <property type="match status" value="1"/>
</dbReference>
<feature type="signal peptide" evidence="6">
    <location>
        <begin position="1"/>
        <end position="16"/>
    </location>
</feature>
<evidence type="ECO:0000256" key="2">
    <source>
        <dbReference type="ARBA" id="ARBA00022670"/>
    </source>
</evidence>
<evidence type="ECO:0000313" key="8">
    <source>
        <dbReference type="Proteomes" id="UP000695000"/>
    </source>
</evidence>
<dbReference type="Gene3D" id="2.40.10.10">
    <property type="entry name" value="Trypsin-like serine proteases"/>
    <property type="match status" value="2"/>
</dbReference>
<gene>
    <name evidence="9" type="primary">LOC108562129</name>
</gene>
<comment type="similarity">
    <text evidence="1">Belongs to the peptidase S1 family.</text>
</comment>
<protein>
    <submittedName>
        <fullName evidence="9">Chymotrypsin-1-like</fullName>
    </submittedName>
</protein>
<keyword evidence="6" id="KW-0732">Signal</keyword>
<evidence type="ECO:0000259" key="7">
    <source>
        <dbReference type="PROSITE" id="PS50240"/>
    </source>
</evidence>
<keyword evidence="3" id="KW-0378">Hydrolase</keyword>
<evidence type="ECO:0000313" key="9">
    <source>
        <dbReference type="RefSeq" id="XP_017775826.1"/>
    </source>
</evidence>
<feature type="domain" description="Peptidase S1" evidence="7">
    <location>
        <begin position="25"/>
        <end position="244"/>
    </location>
</feature>